<dbReference type="RefSeq" id="WP_155097482.1">
    <property type="nucleotide sequence ID" value="NZ_WMIE01000029.1"/>
</dbReference>
<protein>
    <recommendedName>
        <fullName evidence="3">Lanthionine synthetase C family protein</fullName>
    </recommendedName>
</protein>
<dbReference type="GO" id="GO:0031179">
    <property type="term" value="P:peptide modification"/>
    <property type="evidence" value="ECO:0007669"/>
    <property type="project" value="InterPro"/>
</dbReference>
<proteinExistence type="predicted"/>
<dbReference type="Gene3D" id="1.50.10.20">
    <property type="match status" value="1"/>
</dbReference>
<name>A0A6L6JJU7_9RHOB</name>
<dbReference type="SMART" id="SM01260">
    <property type="entry name" value="LANC_like"/>
    <property type="match status" value="1"/>
</dbReference>
<evidence type="ECO:0008006" key="3">
    <source>
        <dbReference type="Google" id="ProtNLM"/>
    </source>
</evidence>
<dbReference type="EMBL" id="WMIE01000029">
    <property type="protein sequence ID" value="MTH80131.1"/>
    <property type="molecule type" value="Genomic_DNA"/>
</dbReference>
<gene>
    <name evidence="1" type="ORF">GL286_20745</name>
</gene>
<evidence type="ECO:0000313" key="1">
    <source>
        <dbReference type="EMBL" id="MTH80131.1"/>
    </source>
</evidence>
<keyword evidence="2" id="KW-1185">Reference proteome</keyword>
<dbReference type="PRINTS" id="PR01950">
    <property type="entry name" value="LANCSUPER"/>
</dbReference>
<dbReference type="OrthoDB" id="9148343at2"/>
<reference evidence="1 2" key="1">
    <citation type="submission" date="2019-11" db="EMBL/GenBank/DDBJ databases">
        <authorList>
            <person name="Dong K."/>
        </authorList>
    </citation>
    <scope>NUCLEOTIDE SEQUENCE [LARGE SCALE GENOMIC DNA]</scope>
    <source>
        <strain evidence="1 2">NBRC 111993</strain>
    </source>
</reference>
<accession>A0A6L6JJU7</accession>
<comment type="caution">
    <text evidence="1">The sequence shown here is derived from an EMBL/GenBank/DDBJ whole genome shotgun (WGS) entry which is preliminary data.</text>
</comment>
<evidence type="ECO:0000313" key="2">
    <source>
        <dbReference type="Proteomes" id="UP000478183"/>
    </source>
</evidence>
<dbReference type="AlphaFoldDB" id="A0A6L6JJU7"/>
<organism evidence="1 2">
    <name type="scientific">Paracoccus aestuariivivens</name>
    <dbReference type="NCBI Taxonomy" id="1820333"/>
    <lineage>
        <taxon>Bacteria</taxon>
        <taxon>Pseudomonadati</taxon>
        <taxon>Pseudomonadota</taxon>
        <taxon>Alphaproteobacteria</taxon>
        <taxon>Rhodobacterales</taxon>
        <taxon>Paracoccaceae</taxon>
        <taxon>Paracoccus</taxon>
    </lineage>
</organism>
<sequence>MAGDEINEESLEFSKACAESVLSKLEARSDKFYLPANIYGGDLGAALSLVRSTALFPEFAGQSRLLLTAILAAPKDTAARGVIDGVGAQAYAIAFASAILNEVPAAEKISDALRHQISARQAPRTSADLDLLHGLLGLCLAGFRLADAMARTPDSSLIGCAESLVEFVVLMDDRSLLAAMGCGASHGLSGVALAFFTFDRVGIHPAAAEQALRCLNLERHFWLQLEPTFDPKSDAERSWCRGTAGLTAAQIAATRTNIGISNIFSHPLEPLSPPQSPELLSLCCGLLGHCELMSRAANFIGDTSLNARSKREFELATKVFMSGKFCEISTIGLFRGLSGFLWTATTIHQGGACPSILLLE</sequence>
<dbReference type="Proteomes" id="UP000478183">
    <property type="component" value="Unassembled WGS sequence"/>
</dbReference>
<dbReference type="SUPFAM" id="SSF158745">
    <property type="entry name" value="LanC-like"/>
    <property type="match status" value="1"/>
</dbReference>
<dbReference type="InterPro" id="IPR007822">
    <property type="entry name" value="LANC-like"/>
</dbReference>
<dbReference type="Pfam" id="PF05147">
    <property type="entry name" value="LANC_like"/>
    <property type="match status" value="1"/>
</dbReference>